<reference evidence="10" key="1">
    <citation type="journal article" date="2020" name="Stud. Mycol.">
        <title>101 Dothideomycetes genomes: a test case for predicting lifestyles and emergence of pathogens.</title>
        <authorList>
            <person name="Haridas S."/>
            <person name="Albert R."/>
            <person name="Binder M."/>
            <person name="Bloem J."/>
            <person name="Labutti K."/>
            <person name="Salamov A."/>
            <person name="Andreopoulos B."/>
            <person name="Baker S."/>
            <person name="Barry K."/>
            <person name="Bills G."/>
            <person name="Bluhm B."/>
            <person name="Cannon C."/>
            <person name="Castanera R."/>
            <person name="Culley D."/>
            <person name="Daum C."/>
            <person name="Ezra D."/>
            <person name="Gonzalez J."/>
            <person name="Henrissat B."/>
            <person name="Kuo A."/>
            <person name="Liang C."/>
            <person name="Lipzen A."/>
            <person name="Lutzoni F."/>
            <person name="Magnuson J."/>
            <person name="Mondo S."/>
            <person name="Nolan M."/>
            <person name="Ohm R."/>
            <person name="Pangilinan J."/>
            <person name="Park H.-J."/>
            <person name="Ramirez L."/>
            <person name="Alfaro M."/>
            <person name="Sun H."/>
            <person name="Tritt A."/>
            <person name="Yoshinaga Y."/>
            <person name="Zwiers L.-H."/>
            <person name="Turgeon B."/>
            <person name="Goodwin S."/>
            <person name="Spatafora J."/>
            <person name="Crous P."/>
            <person name="Grigoriev I."/>
        </authorList>
    </citation>
    <scope>NUCLEOTIDE SEQUENCE</scope>
    <source>
        <strain evidence="10">CBS 207.26</strain>
    </source>
</reference>
<dbReference type="Gene3D" id="1.10.510.10">
    <property type="entry name" value="Transferase(Phosphotransferase) domain 1"/>
    <property type="match status" value="1"/>
</dbReference>
<evidence type="ECO:0000256" key="5">
    <source>
        <dbReference type="ARBA" id="ARBA00022840"/>
    </source>
</evidence>
<keyword evidence="11" id="KW-1185">Reference proteome</keyword>
<feature type="active site" description="Proton acceptor" evidence="6">
    <location>
        <position position="49"/>
    </location>
</feature>
<dbReference type="InterPro" id="IPR030616">
    <property type="entry name" value="Aur-like"/>
</dbReference>
<dbReference type="Proteomes" id="UP000800200">
    <property type="component" value="Unassembled WGS sequence"/>
</dbReference>
<dbReference type="PROSITE" id="PS50011">
    <property type="entry name" value="PROTEIN_KINASE_DOM"/>
    <property type="match status" value="1"/>
</dbReference>
<dbReference type="GO" id="GO:0005524">
    <property type="term" value="F:ATP binding"/>
    <property type="evidence" value="ECO:0007669"/>
    <property type="project" value="UniProtKB-KW"/>
</dbReference>
<evidence type="ECO:0000256" key="6">
    <source>
        <dbReference type="PIRSR" id="PIRSR630616-1"/>
    </source>
</evidence>
<keyword evidence="3 7" id="KW-0547">Nucleotide-binding</keyword>
<dbReference type="InterPro" id="IPR011009">
    <property type="entry name" value="Kinase-like_dom_sf"/>
</dbReference>
<keyword evidence="2" id="KW-0808">Transferase</keyword>
<keyword evidence="4 10" id="KW-0418">Kinase</keyword>
<evidence type="ECO:0000256" key="3">
    <source>
        <dbReference type="ARBA" id="ARBA00022741"/>
    </source>
</evidence>
<dbReference type="SUPFAM" id="SSF56112">
    <property type="entry name" value="Protein kinase-like (PK-like)"/>
    <property type="match status" value="1"/>
</dbReference>
<dbReference type="SMART" id="SM00220">
    <property type="entry name" value="S_TKc"/>
    <property type="match status" value="1"/>
</dbReference>
<dbReference type="InterPro" id="IPR000719">
    <property type="entry name" value="Prot_kinase_dom"/>
</dbReference>
<dbReference type="PROSITE" id="PS00108">
    <property type="entry name" value="PROTEIN_KINASE_ST"/>
    <property type="match status" value="1"/>
</dbReference>
<feature type="domain" description="Protein kinase" evidence="9">
    <location>
        <begin position="1"/>
        <end position="198"/>
    </location>
</feature>
<evidence type="ECO:0000256" key="1">
    <source>
        <dbReference type="ARBA" id="ARBA00022527"/>
    </source>
</evidence>
<protein>
    <submittedName>
        <fullName evidence="10">Kinase-like protein</fullName>
    </submittedName>
</protein>
<dbReference type="AlphaFoldDB" id="A0A6A6DEV7"/>
<dbReference type="OrthoDB" id="10252171at2759"/>
<feature type="cross-link" description="Glycyl lysine isopeptide (Lys-Gly) (interchain with G-Cter in SUMO2)" evidence="8">
    <location>
        <position position="51"/>
    </location>
</feature>
<sequence>MEIIVNWFNKHGRHRKRRMSYEDTLTTLLQSLSALEYLHGRETLIMHRDIKLENILVLTRDPLYIKLGDFGLTKVGGSLKTSCGTGTYFPPEIAKYFGLSRSEPKVKYTEAVDIWSLGVVILRGSRLIPTPASYTKKYEPTPVGYHAKELWAETQSISSGNNISSQTPRLLILARQLPRKRERDQPAIDILIITYPKTLQAPFKEGWFQESSAARAIRASVRLVQWGLAAEFEMCWIHYRCTGPGGPIRLE</sequence>
<feature type="binding site" evidence="7">
    <location>
        <begin position="53"/>
        <end position="54"/>
    </location>
    <ligand>
        <name>ATP</name>
        <dbReference type="ChEBI" id="CHEBI:30616"/>
    </ligand>
</feature>
<dbReference type="EMBL" id="ML994679">
    <property type="protein sequence ID" value="KAF2178011.1"/>
    <property type="molecule type" value="Genomic_DNA"/>
</dbReference>
<dbReference type="InterPro" id="IPR008271">
    <property type="entry name" value="Ser/Thr_kinase_AS"/>
</dbReference>
<keyword evidence="1" id="KW-0723">Serine/threonine-protein kinase</keyword>
<dbReference type="Pfam" id="PF00069">
    <property type="entry name" value="Pkinase"/>
    <property type="match status" value="1"/>
</dbReference>
<proteinExistence type="predicted"/>
<feature type="binding site" evidence="7">
    <location>
        <position position="69"/>
    </location>
    <ligand>
        <name>ATP</name>
        <dbReference type="ChEBI" id="CHEBI:30616"/>
    </ligand>
</feature>
<evidence type="ECO:0000313" key="10">
    <source>
        <dbReference type="EMBL" id="KAF2178011.1"/>
    </source>
</evidence>
<accession>A0A6A6DEV7</accession>
<name>A0A6A6DEV7_9PEZI</name>
<evidence type="ECO:0000256" key="8">
    <source>
        <dbReference type="PIRSR" id="PIRSR630616-3"/>
    </source>
</evidence>
<organism evidence="10 11">
    <name type="scientific">Zopfia rhizophila CBS 207.26</name>
    <dbReference type="NCBI Taxonomy" id="1314779"/>
    <lineage>
        <taxon>Eukaryota</taxon>
        <taxon>Fungi</taxon>
        <taxon>Dikarya</taxon>
        <taxon>Ascomycota</taxon>
        <taxon>Pezizomycotina</taxon>
        <taxon>Dothideomycetes</taxon>
        <taxon>Dothideomycetes incertae sedis</taxon>
        <taxon>Zopfiaceae</taxon>
        <taxon>Zopfia</taxon>
    </lineage>
</organism>
<evidence type="ECO:0000256" key="7">
    <source>
        <dbReference type="PIRSR" id="PIRSR630616-2"/>
    </source>
</evidence>
<gene>
    <name evidence="10" type="ORF">K469DRAFT_696129</name>
</gene>
<dbReference type="GO" id="GO:0004674">
    <property type="term" value="F:protein serine/threonine kinase activity"/>
    <property type="evidence" value="ECO:0007669"/>
    <property type="project" value="UniProtKB-KW"/>
</dbReference>
<evidence type="ECO:0000256" key="4">
    <source>
        <dbReference type="ARBA" id="ARBA00022777"/>
    </source>
</evidence>
<evidence type="ECO:0000259" key="9">
    <source>
        <dbReference type="PROSITE" id="PS50011"/>
    </source>
</evidence>
<keyword evidence="5 7" id="KW-0067">ATP-binding</keyword>
<evidence type="ECO:0000313" key="11">
    <source>
        <dbReference type="Proteomes" id="UP000800200"/>
    </source>
</evidence>
<dbReference type="PANTHER" id="PTHR24350">
    <property type="entry name" value="SERINE/THREONINE-PROTEIN KINASE IAL-RELATED"/>
    <property type="match status" value="1"/>
</dbReference>
<evidence type="ECO:0000256" key="2">
    <source>
        <dbReference type="ARBA" id="ARBA00022679"/>
    </source>
</evidence>